<dbReference type="RefSeq" id="WP_003944144.1">
    <property type="nucleotide sequence ID" value="NZ_CP025959.1"/>
</dbReference>
<sequence length="216" mass="24279">MLDQLPIRLPRVLRDGDDDGAVDVLQEYFTRPLRKTGYLRTGALWDSWDPSGNRDRDANIFTAEDLVAVTLLSVQVPAQGAFFLLGENNAELNRLLADVGPDRDLSNEPDPFTPESPVWRLETALREIHGVGRTMASKLIARKRPRLFPIYDDVIGRELGTKSAHLEPVRVAMREDELQSRLLDLRARAGLDESVPVIRVLDVLAWMQGKGYKPAL</sequence>
<dbReference type="InterPro" id="IPR046275">
    <property type="entry name" value="DUF6308"/>
</dbReference>
<protein>
    <submittedName>
        <fullName evidence="1">Uncharacterized protein</fullName>
    </submittedName>
</protein>
<dbReference type="EMBL" id="NOVD01000001">
    <property type="protein sequence ID" value="PCK29181.1"/>
    <property type="molecule type" value="Genomic_DNA"/>
</dbReference>
<dbReference type="AlphaFoldDB" id="A0A2A5JJB5"/>
<organism evidence="1 2">
    <name type="scientific">Rhodococcus qingshengii</name>
    <dbReference type="NCBI Taxonomy" id="334542"/>
    <lineage>
        <taxon>Bacteria</taxon>
        <taxon>Bacillati</taxon>
        <taxon>Actinomycetota</taxon>
        <taxon>Actinomycetes</taxon>
        <taxon>Mycobacteriales</taxon>
        <taxon>Nocardiaceae</taxon>
        <taxon>Rhodococcus</taxon>
        <taxon>Rhodococcus erythropolis group</taxon>
    </lineage>
</organism>
<reference evidence="1 2" key="1">
    <citation type="submission" date="2017-07" db="EMBL/GenBank/DDBJ databases">
        <title>Draft sequence of Rhodococcus enclensis 23b-28.</title>
        <authorList>
            <person name="Besaury L."/>
            <person name="Sancelme M."/>
            <person name="Amato P."/>
            <person name="Lallement A."/>
            <person name="Delort A.-M."/>
        </authorList>
    </citation>
    <scope>NUCLEOTIDE SEQUENCE [LARGE SCALE GENOMIC DNA]</scope>
    <source>
        <strain evidence="1 2">23b-28</strain>
    </source>
</reference>
<name>A0A2A5JJB5_RHOSG</name>
<evidence type="ECO:0000313" key="1">
    <source>
        <dbReference type="EMBL" id="PCK29181.1"/>
    </source>
</evidence>
<accession>A0A2A5JJB5</accession>
<proteinExistence type="predicted"/>
<gene>
    <name evidence="1" type="ORF">CHR55_02000</name>
</gene>
<evidence type="ECO:0000313" key="2">
    <source>
        <dbReference type="Proteomes" id="UP000230886"/>
    </source>
</evidence>
<dbReference type="Pfam" id="PF19827">
    <property type="entry name" value="DUF6308"/>
    <property type="match status" value="1"/>
</dbReference>
<dbReference type="Proteomes" id="UP000230886">
    <property type="component" value="Unassembled WGS sequence"/>
</dbReference>
<dbReference type="KEGG" id="rqi:C1M55_00720"/>
<comment type="caution">
    <text evidence="1">The sequence shown here is derived from an EMBL/GenBank/DDBJ whole genome shotgun (WGS) entry which is preliminary data.</text>
</comment>